<reference evidence="1" key="1">
    <citation type="submission" date="2024-07" db="EMBL/GenBank/DDBJ databases">
        <authorList>
            <person name="Li X.-J."/>
            <person name="Wang X."/>
        </authorList>
    </citation>
    <scope>NUCLEOTIDE SEQUENCE</scope>
    <source>
        <strain evidence="1">HSP-536</strain>
    </source>
</reference>
<proteinExistence type="predicted"/>
<gene>
    <name evidence="1" type="ORF">AB8B28_09910</name>
</gene>
<dbReference type="KEGG" id="lala:AB8B28_09910"/>
<evidence type="ECO:0000313" key="1">
    <source>
        <dbReference type="EMBL" id="XDU61950.1"/>
    </source>
</evidence>
<dbReference type="AlphaFoldDB" id="A0AB39V3B4"/>
<organism evidence="1">
    <name type="scientific">Leptotrichia alba</name>
    <dbReference type="NCBI Taxonomy" id="3239304"/>
    <lineage>
        <taxon>Bacteria</taxon>
        <taxon>Fusobacteriati</taxon>
        <taxon>Fusobacteriota</taxon>
        <taxon>Fusobacteriia</taxon>
        <taxon>Fusobacteriales</taxon>
        <taxon>Leptotrichiaceae</taxon>
        <taxon>Leptotrichia</taxon>
    </lineage>
</organism>
<dbReference type="RefSeq" id="WP_369715565.1">
    <property type="nucleotide sequence ID" value="NZ_CP165647.1"/>
</dbReference>
<sequence>MRQVLKNFIYFTNMENIENLNYNIQEKFSLEKNEIEDRNIEKVQFDNLKFGIYFSKNTENGEKILIFKNKRKIKCGNYFINGVEKGFYTDLYFLVLYRDGKDRNRIFEELIEKILRIIKIKKIN</sequence>
<name>A0AB39V3B4_9FUSO</name>
<dbReference type="EMBL" id="CP165647">
    <property type="protein sequence ID" value="XDU61950.1"/>
    <property type="molecule type" value="Genomic_DNA"/>
</dbReference>
<accession>A0AB39V3B4</accession>
<protein>
    <submittedName>
        <fullName evidence="1">Uncharacterized protein</fullName>
    </submittedName>
</protein>